<dbReference type="SUPFAM" id="SSF47598">
    <property type="entry name" value="Ribbon-helix-helix"/>
    <property type="match status" value="1"/>
</dbReference>
<reference evidence="1" key="1">
    <citation type="submission" date="2024-05" db="EMBL/GenBank/DDBJ databases">
        <authorList>
            <person name="Kim S."/>
            <person name="Heo J."/>
            <person name="Choi H."/>
            <person name="Choi Y."/>
            <person name="Kwon S.-W."/>
            <person name="Kim Y."/>
        </authorList>
    </citation>
    <scope>NUCLEOTIDE SEQUENCE</scope>
    <source>
        <strain evidence="1">KACC 23697</strain>
    </source>
</reference>
<dbReference type="GO" id="GO:0006355">
    <property type="term" value="P:regulation of DNA-templated transcription"/>
    <property type="evidence" value="ECO:0007669"/>
    <property type="project" value="InterPro"/>
</dbReference>
<dbReference type="InterPro" id="IPR010985">
    <property type="entry name" value="Ribbon_hlx_hlx"/>
</dbReference>
<gene>
    <name evidence="1" type="ORF">ABEG20_13490</name>
</gene>
<proteinExistence type="predicted"/>
<dbReference type="RefSeq" id="WP_406823857.1">
    <property type="nucleotide sequence ID" value="NZ_CP157485.1"/>
</dbReference>
<dbReference type="InterPro" id="IPR045944">
    <property type="entry name" value="DUF6364"/>
</dbReference>
<organism evidence="1">
    <name type="scientific">Pedobacter sp. KACC 23697</name>
    <dbReference type="NCBI Taxonomy" id="3149230"/>
    <lineage>
        <taxon>Bacteria</taxon>
        <taxon>Pseudomonadati</taxon>
        <taxon>Bacteroidota</taxon>
        <taxon>Sphingobacteriia</taxon>
        <taxon>Sphingobacteriales</taxon>
        <taxon>Sphingobacteriaceae</taxon>
        <taxon>Pedobacter</taxon>
    </lineage>
</organism>
<dbReference type="AlphaFoldDB" id="A0AAU7K1D1"/>
<evidence type="ECO:0000313" key="1">
    <source>
        <dbReference type="EMBL" id="XBO46300.1"/>
    </source>
</evidence>
<dbReference type="EMBL" id="CP157485">
    <property type="protein sequence ID" value="XBO46300.1"/>
    <property type="molecule type" value="Genomic_DNA"/>
</dbReference>
<accession>A0AAU7K1D1</accession>
<sequence>MNTKLTLTINDAVIKRAKSYAQKQGRSLSALIENYLMAITQKEEIVAKDDKLSPLIKSLMLRPKVDLPNDYDYKKELEKIKDEKYQKYLKNNEG</sequence>
<protein>
    <submittedName>
        <fullName evidence="1">DUF6364 family protein</fullName>
    </submittedName>
</protein>
<dbReference type="Pfam" id="PF19891">
    <property type="entry name" value="DUF6364"/>
    <property type="match status" value="1"/>
</dbReference>
<name>A0AAU7K1D1_9SPHI</name>